<feature type="transmembrane region" description="Helical" evidence="5">
    <location>
        <begin position="60"/>
        <end position="79"/>
    </location>
</feature>
<evidence type="ECO:0000259" key="6">
    <source>
        <dbReference type="Pfam" id="PF00909"/>
    </source>
</evidence>
<protein>
    <recommendedName>
        <fullName evidence="6">Ammonium transporter AmtB-like domain-containing protein</fullName>
    </recommendedName>
</protein>
<keyword evidence="4 5" id="KW-0472">Membrane</keyword>
<dbReference type="EMBL" id="MU826399">
    <property type="protein sequence ID" value="KAJ7376434.1"/>
    <property type="molecule type" value="Genomic_DNA"/>
</dbReference>
<keyword evidence="3 5" id="KW-1133">Transmembrane helix</keyword>
<evidence type="ECO:0000313" key="8">
    <source>
        <dbReference type="Proteomes" id="UP001163046"/>
    </source>
</evidence>
<dbReference type="PANTHER" id="PTHR11730:SF58">
    <property type="entry name" value="AMMONIUM TRANSPORTER"/>
    <property type="match status" value="1"/>
</dbReference>
<dbReference type="Gene3D" id="1.10.3430.10">
    <property type="entry name" value="Ammonium transporter AmtB like domains"/>
    <property type="match status" value="1"/>
</dbReference>
<dbReference type="GO" id="GO:0005886">
    <property type="term" value="C:plasma membrane"/>
    <property type="evidence" value="ECO:0007669"/>
    <property type="project" value="TreeGrafter"/>
</dbReference>
<dbReference type="InterPro" id="IPR029020">
    <property type="entry name" value="Ammonium/urea_transptr"/>
</dbReference>
<gene>
    <name evidence="7" type="ORF">OS493_034711</name>
</gene>
<evidence type="ECO:0000313" key="7">
    <source>
        <dbReference type="EMBL" id="KAJ7376434.1"/>
    </source>
</evidence>
<comment type="subcellular location">
    <subcellularLocation>
        <location evidence="1">Membrane</location>
        <topology evidence="1">Multi-pass membrane protein</topology>
    </subcellularLocation>
</comment>
<reference evidence="7" key="1">
    <citation type="submission" date="2023-01" db="EMBL/GenBank/DDBJ databases">
        <title>Genome assembly of the deep-sea coral Lophelia pertusa.</title>
        <authorList>
            <person name="Herrera S."/>
            <person name="Cordes E."/>
        </authorList>
    </citation>
    <scope>NUCLEOTIDE SEQUENCE</scope>
    <source>
        <strain evidence="7">USNM1676648</strain>
        <tissue evidence="7">Polyp</tissue>
    </source>
</reference>
<name>A0A9W9ZAC1_9CNID</name>
<organism evidence="7 8">
    <name type="scientific">Desmophyllum pertusum</name>
    <dbReference type="NCBI Taxonomy" id="174260"/>
    <lineage>
        <taxon>Eukaryota</taxon>
        <taxon>Metazoa</taxon>
        <taxon>Cnidaria</taxon>
        <taxon>Anthozoa</taxon>
        <taxon>Hexacorallia</taxon>
        <taxon>Scleractinia</taxon>
        <taxon>Caryophylliina</taxon>
        <taxon>Caryophylliidae</taxon>
        <taxon>Desmophyllum</taxon>
    </lineage>
</organism>
<dbReference type="GO" id="GO:0097272">
    <property type="term" value="P:ammonium homeostasis"/>
    <property type="evidence" value="ECO:0007669"/>
    <property type="project" value="TreeGrafter"/>
</dbReference>
<dbReference type="OrthoDB" id="10457698at2759"/>
<evidence type="ECO:0000256" key="5">
    <source>
        <dbReference type="SAM" id="Phobius"/>
    </source>
</evidence>
<dbReference type="GO" id="GO:0008519">
    <property type="term" value="F:ammonium channel activity"/>
    <property type="evidence" value="ECO:0007669"/>
    <property type="project" value="InterPro"/>
</dbReference>
<evidence type="ECO:0000256" key="3">
    <source>
        <dbReference type="ARBA" id="ARBA00022989"/>
    </source>
</evidence>
<dbReference type="PANTHER" id="PTHR11730">
    <property type="entry name" value="AMMONIUM TRANSPORTER"/>
    <property type="match status" value="1"/>
</dbReference>
<dbReference type="InterPro" id="IPR024041">
    <property type="entry name" value="NH4_transpt_AmtB-like_dom"/>
</dbReference>
<evidence type="ECO:0000256" key="2">
    <source>
        <dbReference type="ARBA" id="ARBA00022692"/>
    </source>
</evidence>
<comment type="caution">
    <text evidence="7">The sequence shown here is derived from an EMBL/GenBank/DDBJ whole genome shotgun (WGS) entry which is preliminary data.</text>
</comment>
<dbReference type="Pfam" id="PF00909">
    <property type="entry name" value="Ammonium_transp"/>
    <property type="match status" value="1"/>
</dbReference>
<dbReference type="SUPFAM" id="SSF111352">
    <property type="entry name" value="Ammonium transporter"/>
    <property type="match status" value="1"/>
</dbReference>
<evidence type="ECO:0000256" key="4">
    <source>
        <dbReference type="ARBA" id="ARBA00023136"/>
    </source>
</evidence>
<dbReference type="AlphaFoldDB" id="A0A9W9ZAC1"/>
<keyword evidence="2 5" id="KW-0812">Transmembrane</keyword>
<feature type="domain" description="Ammonium transporter AmtB-like" evidence="6">
    <location>
        <begin position="1"/>
        <end position="110"/>
    </location>
</feature>
<evidence type="ECO:0000256" key="1">
    <source>
        <dbReference type="ARBA" id="ARBA00004141"/>
    </source>
</evidence>
<dbReference type="Proteomes" id="UP001163046">
    <property type="component" value="Unassembled WGS sequence"/>
</dbReference>
<keyword evidence="8" id="KW-1185">Reference proteome</keyword>
<proteinExistence type="predicted"/>
<accession>A0A9W9ZAC1</accession>
<sequence>MTDLLQGIMAGLVGVSACAGSVEVWASLIIGVVVGLTSSVVSWSVQKYQPLWTSTGMHDITYTHGIPGILGAVAAGLFAKSSKDVTSADGAFYSMVLNWVVKLLGVAVGLNSSNTNEALGSYDTSDSSPSSILSKEKEVLHKKLFKAVAAGDLQKLDTLIVKQVSFGVQDFDKRTPL</sequence>